<name>A0AAD7Z681_DIPPU</name>
<feature type="transmembrane region" description="Helical" evidence="8">
    <location>
        <begin position="511"/>
        <end position="534"/>
    </location>
</feature>
<sequence length="552" mass="64856">MITLQKFDKNEIIIEVSEQIIVIVHDFNEDIEKALEMLLFRLAFLVFGRFITYKTNIIITFPEMSEKQMRKVFTLGKVFEKYRIYNIVLIIPRITEECNTASLKVFPKIVVEMYTWIPLWNGWKCGNFEEFILLGQMDRTKGLTTENKLNPFSDKFPLVFHGCNVYCANFYVFTQYAPATILEKHIFEEIFTQLKAIPVRWSESRDIDVLIMGTASHFHSKIINIAELGTPFRTVLTFPYFFSDIKWYYTCPKMKLMHGNFYEVFQSTLWLALFMISTLSVVITVLIKKKVTTEFRFFKNTSYIVFYTWAILTSVSVPHMPKTNINRMLFIQWVFFSLIISTVFQKKEIKSIEEILDKDFTVALDAEVLVAWYSGSYESRFYKLGNRFVLKPSSTVTFFLNSENSALCTIDIKAKVILRTYYSKGFKKCNFVQFSSAMFITHFIPNSPFYKAFNHKVFQYFESGLLDNVIDKLTTSKYISLENVTHYKNKLKHKKFKYEHYFGLSIKHVKICFLILVAGCVVSFIVFIAEIVIYKINIFVSTKRRKTVTVCD</sequence>
<evidence type="ECO:0000256" key="7">
    <source>
        <dbReference type="ARBA" id="ARBA00023180"/>
    </source>
</evidence>
<keyword evidence="2" id="KW-1003">Cell membrane</keyword>
<evidence type="ECO:0000256" key="3">
    <source>
        <dbReference type="ARBA" id="ARBA00022692"/>
    </source>
</evidence>
<comment type="caution">
    <text evidence="9">The sequence shown here is derived from an EMBL/GenBank/DDBJ whole genome shotgun (WGS) entry which is preliminary data.</text>
</comment>
<feature type="transmembrane region" description="Helical" evidence="8">
    <location>
        <begin position="269"/>
        <end position="288"/>
    </location>
</feature>
<feature type="transmembrane region" description="Helical" evidence="8">
    <location>
        <begin position="325"/>
        <end position="344"/>
    </location>
</feature>
<evidence type="ECO:0000256" key="6">
    <source>
        <dbReference type="ARBA" id="ARBA00023170"/>
    </source>
</evidence>
<dbReference type="EMBL" id="JASPKZ010010269">
    <property type="protein sequence ID" value="KAJ9574683.1"/>
    <property type="molecule type" value="Genomic_DNA"/>
</dbReference>
<feature type="transmembrane region" description="Helical" evidence="8">
    <location>
        <begin position="300"/>
        <end position="319"/>
    </location>
</feature>
<dbReference type="PANTHER" id="PTHR42643:SF24">
    <property type="entry name" value="IONOTROPIC RECEPTOR 60A"/>
    <property type="match status" value="1"/>
</dbReference>
<comment type="subcellular location">
    <subcellularLocation>
        <location evidence="1">Cell membrane</location>
        <topology evidence="1">Multi-pass membrane protein</topology>
    </subcellularLocation>
</comment>
<keyword evidence="3 8" id="KW-0812">Transmembrane</keyword>
<reference evidence="9" key="1">
    <citation type="journal article" date="2023" name="IScience">
        <title>Live-bearing cockroach genome reveals convergent evolutionary mechanisms linked to viviparity in insects and beyond.</title>
        <authorList>
            <person name="Fouks B."/>
            <person name="Harrison M.C."/>
            <person name="Mikhailova A.A."/>
            <person name="Marchal E."/>
            <person name="English S."/>
            <person name="Carruthers M."/>
            <person name="Jennings E.C."/>
            <person name="Chiamaka E.L."/>
            <person name="Frigard R.A."/>
            <person name="Pippel M."/>
            <person name="Attardo G.M."/>
            <person name="Benoit J.B."/>
            <person name="Bornberg-Bauer E."/>
            <person name="Tobe S.S."/>
        </authorList>
    </citation>
    <scope>NUCLEOTIDE SEQUENCE</scope>
    <source>
        <strain evidence="9">Stay&amp;Tobe</strain>
    </source>
</reference>
<evidence type="ECO:0000256" key="5">
    <source>
        <dbReference type="ARBA" id="ARBA00023136"/>
    </source>
</evidence>
<organism evidence="9 10">
    <name type="scientific">Diploptera punctata</name>
    <name type="common">Pacific beetle cockroach</name>
    <dbReference type="NCBI Taxonomy" id="6984"/>
    <lineage>
        <taxon>Eukaryota</taxon>
        <taxon>Metazoa</taxon>
        <taxon>Ecdysozoa</taxon>
        <taxon>Arthropoda</taxon>
        <taxon>Hexapoda</taxon>
        <taxon>Insecta</taxon>
        <taxon>Pterygota</taxon>
        <taxon>Neoptera</taxon>
        <taxon>Polyneoptera</taxon>
        <taxon>Dictyoptera</taxon>
        <taxon>Blattodea</taxon>
        <taxon>Blaberoidea</taxon>
        <taxon>Blaberidae</taxon>
        <taxon>Diplopterinae</taxon>
        <taxon>Diploptera</taxon>
    </lineage>
</organism>
<evidence type="ECO:0000313" key="10">
    <source>
        <dbReference type="Proteomes" id="UP001233999"/>
    </source>
</evidence>
<dbReference type="InterPro" id="IPR052192">
    <property type="entry name" value="Insect_Ionotropic_Sensory_Rcpt"/>
</dbReference>
<evidence type="ECO:0000256" key="1">
    <source>
        <dbReference type="ARBA" id="ARBA00004651"/>
    </source>
</evidence>
<dbReference type="Proteomes" id="UP001233999">
    <property type="component" value="Unassembled WGS sequence"/>
</dbReference>
<keyword evidence="6" id="KW-0675">Receptor</keyword>
<dbReference type="GO" id="GO:0005886">
    <property type="term" value="C:plasma membrane"/>
    <property type="evidence" value="ECO:0007669"/>
    <property type="project" value="UniProtKB-SubCell"/>
</dbReference>
<evidence type="ECO:0000256" key="4">
    <source>
        <dbReference type="ARBA" id="ARBA00022989"/>
    </source>
</evidence>
<keyword evidence="4 8" id="KW-1133">Transmembrane helix</keyword>
<dbReference type="AlphaFoldDB" id="A0AAD7Z681"/>
<protein>
    <submittedName>
        <fullName evidence="9">Uncharacterized protein</fullName>
    </submittedName>
</protein>
<gene>
    <name evidence="9" type="ORF">L9F63_008144</name>
</gene>
<evidence type="ECO:0000256" key="8">
    <source>
        <dbReference type="SAM" id="Phobius"/>
    </source>
</evidence>
<proteinExistence type="predicted"/>
<keyword evidence="5 8" id="KW-0472">Membrane</keyword>
<evidence type="ECO:0000256" key="2">
    <source>
        <dbReference type="ARBA" id="ARBA00022475"/>
    </source>
</evidence>
<keyword evidence="10" id="KW-1185">Reference proteome</keyword>
<dbReference type="PANTHER" id="PTHR42643">
    <property type="entry name" value="IONOTROPIC RECEPTOR 20A-RELATED"/>
    <property type="match status" value="1"/>
</dbReference>
<accession>A0AAD7Z681</accession>
<reference evidence="9" key="2">
    <citation type="submission" date="2023-05" db="EMBL/GenBank/DDBJ databases">
        <authorList>
            <person name="Fouks B."/>
        </authorList>
    </citation>
    <scope>NUCLEOTIDE SEQUENCE</scope>
    <source>
        <strain evidence="9">Stay&amp;Tobe</strain>
        <tissue evidence="9">Testes</tissue>
    </source>
</reference>
<keyword evidence="7" id="KW-0325">Glycoprotein</keyword>
<evidence type="ECO:0000313" key="9">
    <source>
        <dbReference type="EMBL" id="KAJ9574683.1"/>
    </source>
</evidence>